<keyword evidence="1" id="KW-0812">Transmembrane</keyword>
<dbReference type="KEGG" id="brs:S23_22420"/>
<keyword evidence="1" id="KW-0472">Membrane</keyword>
<keyword evidence="1" id="KW-1133">Transmembrane helix</keyword>
<protein>
    <submittedName>
        <fullName evidence="2">Uncharacterized protein</fullName>
    </submittedName>
</protein>
<gene>
    <name evidence="2" type="ORF">S23_22420</name>
</gene>
<evidence type="ECO:0000313" key="2">
    <source>
        <dbReference type="EMBL" id="BAL75455.1"/>
    </source>
</evidence>
<feature type="transmembrane region" description="Helical" evidence="1">
    <location>
        <begin position="184"/>
        <end position="202"/>
    </location>
</feature>
<evidence type="ECO:0000313" key="3">
    <source>
        <dbReference type="Proteomes" id="UP000007886"/>
    </source>
</evidence>
<feature type="transmembrane region" description="Helical" evidence="1">
    <location>
        <begin position="291"/>
        <end position="312"/>
    </location>
</feature>
<organism evidence="2 3">
    <name type="scientific">Bradyrhizobium cosmicum</name>
    <dbReference type="NCBI Taxonomy" id="1404864"/>
    <lineage>
        <taxon>Bacteria</taxon>
        <taxon>Pseudomonadati</taxon>
        <taxon>Pseudomonadota</taxon>
        <taxon>Alphaproteobacteria</taxon>
        <taxon>Hyphomicrobiales</taxon>
        <taxon>Nitrobacteraceae</taxon>
        <taxon>Bradyrhizobium</taxon>
    </lineage>
</organism>
<feature type="transmembrane region" description="Helical" evidence="1">
    <location>
        <begin position="396"/>
        <end position="417"/>
    </location>
</feature>
<feature type="transmembrane region" description="Helical" evidence="1">
    <location>
        <begin position="265"/>
        <end position="284"/>
    </location>
</feature>
<feature type="transmembrane region" description="Helical" evidence="1">
    <location>
        <begin position="343"/>
        <end position="363"/>
    </location>
</feature>
<dbReference type="Proteomes" id="UP000007886">
    <property type="component" value="Chromosome"/>
</dbReference>
<name>A0AAI8MBD9_9BRAD</name>
<dbReference type="RefSeq" id="WP_015684784.1">
    <property type="nucleotide sequence ID" value="NC_017082.1"/>
</dbReference>
<sequence length="569" mass="62081">MPAARNLDVSIYRSRLIVALVLFALSAVLATSLIVKMDRGFDFTDEAFYLMLAQRPTEYEFVLGLFSYAIRPLYLLAGESVSAFNRLGAVILAGLGASLGWAVLERLRLSWRDPDAILIVGMALLAPFFYYTYWLPTPSYNWLVLVAGWILALGLILLQSRPTVSAFIVALAIAIALFTRPLNVAAYCAIYIAGVLCAFADYRSRLAQLGRTMLFGFGLVAALAASLPLRTIARQINGYLTVFGGSHPNPFSMRDQLLDFFTEGWIWWVSGVLLLVCMLARLYERPAIGKYGALVAFSAIVLLGLSLLQRRFDPSNCHVFSVLGGGGFAMLSIACRRDASLKWIALLALIGLIPWAATLGSAGRVCFQVALFPGLSLMVLVMATVLVLPRSFGPTIVAFLGIYLAYRATAAGLASPYRLATSVDRQTISTEIGPQGALKLDERTREFVQTLQRDVASRGFCRDDLAIDLSGEVPGAVFAIGGRMPVFPWIFAGYPSSHRLAGEYLKMVGPERLRRAWLIMGTSVHSLKTEEWKGLGLDLASRSLVDNLAHPVDGSAVKLYAPIVERGPC</sequence>
<feature type="transmembrane region" description="Helical" evidence="1">
    <location>
        <begin position="116"/>
        <end position="134"/>
    </location>
</feature>
<feature type="transmembrane region" description="Helical" evidence="1">
    <location>
        <begin position="163"/>
        <end position="178"/>
    </location>
</feature>
<feature type="transmembrane region" description="Helical" evidence="1">
    <location>
        <begin position="214"/>
        <end position="233"/>
    </location>
</feature>
<proteinExistence type="predicted"/>
<feature type="transmembrane region" description="Helical" evidence="1">
    <location>
        <begin position="318"/>
        <end position="336"/>
    </location>
</feature>
<accession>A0AAI8MBD9</accession>
<feature type="transmembrane region" description="Helical" evidence="1">
    <location>
        <begin position="140"/>
        <end position="158"/>
    </location>
</feature>
<reference evidence="2 3" key="1">
    <citation type="journal article" date="2012" name="Microbes Environ.">
        <title>Complete genome sequence of Bradyrhizobium sp. S23321: insights into symbiosis evolution in soil oligotrophs.</title>
        <authorList>
            <person name="Okubo T."/>
            <person name="Tsukui T."/>
            <person name="Maita H."/>
            <person name="Okamoto S."/>
            <person name="Oshima K."/>
            <person name="Fujisawa T."/>
            <person name="Saito A."/>
            <person name="Futamata H."/>
            <person name="Hattori R."/>
            <person name="Shimomura Y."/>
            <person name="Haruta S."/>
            <person name="Morimoto S."/>
            <person name="Wang Y."/>
            <person name="Sakai Y."/>
            <person name="Hattori M."/>
            <person name="Aizawa S."/>
            <person name="Nagashima K.V.P."/>
            <person name="Masuda S."/>
            <person name="Hattori T."/>
            <person name="Yamashita A."/>
            <person name="Bao Z."/>
            <person name="Hayatsu M."/>
            <person name="Kajiya-Kanegae H."/>
            <person name="Yoshinaga I."/>
            <person name="Sakamoto K."/>
            <person name="Toyota K."/>
            <person name="Nakao M."/>
            <person name="Kohara M."/>
            <person name="Anda M."/>
            <person name="Niwa R."/>
            <person name="Jung-Hwan P."/>
            <person name="Sameshima-Saito R."/>
            <person name="Tokuda S."/>
            <person name="Yamamoto S."/>
            <person name="Yamamoto S."/>
            <person name="Yokoyama T."/>
            <person name="Akutsu T."/>
            <person name="Nakamura Y."/>
            <person name="Nakahira-Yanaka Y."/>
            <person name="Takada Hoshino Y."/>
            <person name="Hirakawa H."/>
            <person name="Mitsui H."/>
            <person name="Terasawa K."/>
            <person name="Itakura M."/>
            <person name="Sato S."/>
            <person name="Ikeda-Ohtsubo W."/>
            <person name="Sakakura N."/>
            <person name="Kaminuma E."/>
            <person name="Minamisawa K."/>
        </authorList>
    </citation>
    <scope>NUCLEOTIDE SEQUENCE [LARGE SCALE GENOMIC DNA]</scope>
    <source>
        <strain evidence="2 3">S23321</strain>
    </source>
</reference>
<feature type="transmembrane region" description="Helical" evidence="1">
    <location>
        <begin position="83"/>
        <end position="104"/>
    </location>
</feature>
<feature type="transmembrane region" description="Helical" evidence="1">
    <location>
        <begin position="16"/>
        <end position="35"/>
    </location>
</feature>
<keyword evidence="3" id="KW-1185">Reference proteome</keyword>
<dbReference type="AlphaFoldDB" id="A0AAI8MBD9"/>
<feature type="transmembrane region" description="Helical" evidence="1">
    <location>
        <begin position="369"/>
        <end position="389"/>
    </location>
</feature>
<dbReference type="EMBL" id="AP012279">
    <property type="protein sequence ID" value="BAL75455.1"/>
    <property type="molecule type" value="Genomic_DNA"/>
</dbReference>
<evidence type="ECO:0000256" key="1">
    <source>
        <dbReference type="SAM" id="Phobius"/>
    </source>
</evidence>